<gene>
    <name evidence="4" type="ORF">S12H4_05132</name>
</gene>
<dbReference type="Pfam" id="PF02609">
    <property type="entry name" value="Exonuc_VII_S"/>
    <property type="match status" value="1"/>
</dbReference>
<keyword evidence="1" id="KW-0963">Cytoplasm</keyword>
<dbReference type="SUPFAM" id="SSF116842">
    <property type="entry name" value="XseB-like"/>
    <property type="match status" value="1"/>
</dbReference>
<evidence type="ECO:0000313" key="4">
    <source>
        <dbReference type="EMBL" id="GAI62309.1"/>
    </source>
</evidence>
<evidence type="ECO:0000256" key="1">
    <source>
        <dbReference type="ARBA" id="ARBA00022490"/>
    </source>
</evidence>
<comment type="caution">
    <text evidence="4">The sequence shown here is derived from an EMBL/GenBank/DDBJ whole genome shotgun (WGS) entry which is preliminary data.</text>
</comment>
<dbReference type="GO" id="GO:0009318">
    <property type="term" value="C:exodeoxyribonuclease VII complex"/>
    <property type="evidence" value="ECO:0007669"/>
    <property type="project" value="InterPro"/>
</dbReference>
<keyword evidence="3" id="KW-0378">Hydrolase</keyword>
<name>X1S3C3_9ZZZZ</name>
<dbReference type="AlphaFoldDB" id="X1S3C3"/>
<dbReference type="GO" id="GO:0006308">
    <property type="term" value="P:DNA catabolic process"/>
    <property type="evidence" value="ECO:0007669"/>
    <property type="project" value="InterPro"/>
</dbReference>
<dbReference type="HAMAP" id="MF_00337">
    <property type="entry name" value="Exonuc_7_S"/>
    <property type="match status" value="1"/>
</dbReference>
<sequence>MKSKKKIEDITFEEYLKKLEKIVHQLEEGELTLDESVKTYEEGMNISKICLEKLNKTKKKIEKLVIEGEEKYSTKPFSEKEGEDIINGF</sequence>
<evidence type="ECO:0000256" key="3">
    <source>
        <dbReference type="ARBA" id="ARBA00022801"/>
    </source>
</evidence>
<dbReference type="GO" id="GO:0005829">
    <property type="term" value="C:cytosol"/>
    <property type="evidence" value="ECO:0007669"/>
    <property type="project" value="TreeGrafter"/>
</dbReference>
<dbReference type="InterPro" id="IPR003761">
    <property type="entry name" value="Exonuc_VII_S"/>
</dbReference>
<accession>X1S3C3</accession>
<organism evidence="4">
    <name type="scientific">marine sediment metagenome</name>
    <dbReference type="NCBI Taxonomy" id="412755"/>
    <lineage>
        <taxon>unclassified sequences</taxon>
        <taxon>metagenomes</taxon>
        <taxon>ecological metagenomes</taxon>
    </lineage>
</organism>
<keyword evidence="2" id="KW-0540">Nuclease</keyword>
<dbReference type="InterPro" id="IPR037004">
    <property type="entry name" value="Exonuc_VII_ssu_sf"/>
</dbReference>
<proteinExistence type="inferred from homology"/>
<dbReference type="NCBIfam" id="TIGR01280">
    <property type="entry name" value="xseB"/>
    <property type="match status" value="1"/>
</dbReference>
<protein>
    <submittedName>
        <fullName evidence="4">Uncharacterized protein</fullName>
    </submittedName>
</protein>
<dbReference type="Gene3D" id="1.10.287.1040">
    <property type="entry name" value="Exonuclease VII, small subunit"/>
    <property type="match status" value="1"/>
</dbReference>
<dbReference type="GO" id="GO:0008855">
    <property type="term" value="F:exodeoxyribonuclease VII activity"/>
    <property type="evidence" value="ECO:0007669"/>
    <property type="project" value="InterPro"/>
</dbReference>
<dbReference type="EMBL" id="BARW01001664">
    <property type="protein sequence ID" value="GAI62309.1"/>
    <property type="molecule type" value="Genomic_DNA"/>
</dbReference>
<dbReference type="PANTHER" id="PTHR34137">
    <property type="entry name" value="EXODEOXYRIBONUCLEASE 7 SMALL SUBUNIT"/>
    <property type="match status" value="1"/>
</dbReference>
<evidence type="ECO:0000256" key="2">
    <source>
        <dbReference type="ARBA" id="ARBA00022722"/>
    </source>
</evidence>
<reference evidence="4" key="1">
    <citation type="journal article" date="2014" name="Front. Microbiol.">
        <title>High frequency of phylogenetically diverse reductive dehalogenase-homologous genes in deep subseafloor sedimentary metagenomes.</title>
        <authorList>
            <person name="Kawai M."/>
            <person name="Futagami T."/>
            <person name="Toyoda A."/>
            <person name="Takaki Y."/>
            <person name="Nishi S."/>
            <person name="Hori S."/>
            <person name="Arai W."/>
            <person name="Tsubouchi T."/>
            <person name="Morono Y."/>
            <person name="Uchiyama I."/>
            <person name="Ito T."/>
            <person name="Fujiyama A."/>
            <person name="Inagaki F."/>
            <person name="Takami H."/>
        </authorList>
    </citation>
    <scope>NUCLEOTIDE SEQUENCE</scope>
    <source>
        <strain evidence="4">Expedition CK06-06</strain>
    </source>
</reference>
<dbReference type="PANTHER" id="PTHR34137:SF1">
    <property type="entry name" value="EXODEOXYRIBONUCLEASE 7 SMALL SUBUNIT"/>
    <property type="match status" value="1"/>
</dbReference>